<dbReference type="AlphaFoldDB" id="A0A1I7T617"/>
<evidence type="ECO:0000313" key="3">
    <source>
        <dbReference type="WBParaSite" id="Csp11.Scaffold518.g2748.t1"/>
    </source>
</evidence>
<sequence length="239" mass="26730">MEVVDVDVVLSNVVVLFQETIPTPCGRPFQPYHQPYSPVGYRSPQATFIQQPYYAVPQPPTPIQTQYNSYQARPVPIGSNNIPFETASSYISYPQNAPIQVTSAKETTADSFDSVIQKSKAEKPAEKNDLDIDVNALSNFENSLQVYKSMNGANGIRRTQRSKTEKPETCSSARLQEIMEEAMTSNVSVSKLKISQGARKEFGYGFDVICSQYDFSYLISSNIFCRVELDGQICLAYEK</sequence>
<reference evidence="3" key="1">
    <citation type="submission" date="2016-11" db="UniProtKB">
        <authorList>
            <consortium name="WormBaseParasite"/>
        </authorList>
    </citation>
    <scope>IDENTIFICATION</scope>
</reference>
<keyword evidence="2" id="KW-1185">Reference proteome</keyword>
<dbReference type="WBParaSite" id="Csp11.Scaffold518.g2748.t1">
    <property type="protein sequence ID" value="Csp11.Scaffold518.g2748.t1"/>
    <property type="gene ID" value="Csp11.Scaffold518.g2748"/>
</dbReference>
<evidence type="ECO:0000313" key="2">
    <source>
        <dbReference type="Proteomes" id="UP000095282"/>
    </source>
</evidence>
<evidence type="ECO:0000259" key="1">
    <source>
        <dbReference type="Pfam" id="PF04155"/>
    </source>
</evidence>
<protein>
    <submittedName>
        <fullName evidence="3">Ground-like domain-containing protein</fullName>
    </submittedName>
</protein>
<proteinExistence type="predicted"/>
<dbReference type="Proteomes" id="UP000095282">
    <property type="component" value="Unplaced"/>
</dbReference>
<accession>A0A1I7T617</accession>
<feature type="domain" description="Ground-like" evidence="1">
    <location>
        <begin position="168"/>
        <end position="237"/>
    </location>
</feature>
<dbReference type="STRING" id="1561998.A0A1I7T617"/>
<dbReference type="eggNOG" id="ENOG502TGQB">
    <property type="taxonomic scope" value="Eukaryota"/>
</dbReference>
<organism evidence="2 3">
    <name type="scientific">Caenorhabditis tropicalis</name>
    <dbReference type="NCBI Taxonomy" id="1561998"/>
    <lineage>
        <taxon>Eukaryota</taxon>
        <taxon>Metazoa</taxon>
        <taxon>Ecdysozoa</taxon>
        <taxon>Nematoda</taxon>
        <taxon>Chromadorea</taxon>
        <taxon>Rhabditida</taxon>
        <taxon>Rhabditina</taxon>
        <taxon>Rhabditomorpha</taxon>
        <taxon>Rhabditoidea</taxon>
        <taxon>Rhabditidae</taxon>
        <taxon>Peloderinae</taxon>
        <taxon>Caenorhabditis</taxon>
    </lineage>
</organism>
<name>A0A1I7T617_9PELO</name>
<dbReference type="InterPro" id="IPR007284">
    <property type="entry name" value="Ground-like_dom"/>
</dbReference>
<dbReference type="Pfam" id="PF04155">
    <property type="entry name" value="Ground-like"/>
    <property type="match status" value="1"/>
</dbReference>